<dbReference type="Gene3D" id="3.30.300.30">
    <property type="match status" value="1"/>
</dbReference>
<protein>
    <submittedName>
        <fullName evidence="2">AMP-binding protein</fullName>
    </submittedName>
</protein>
<dbReference type="PROSITE" id="PS00455">
    <property type="entry name" value="AMP_BINDING"/>
    <property type="match status" value="1"/>
</dbReference>
<dbReference type="InterPro" id="IPR050237">
    <property type="entry name" value="ATP-dep_AMP-bd_enzyme"/>
</dbReference>
<dbReference type="SUPFAM" id="SSF56801">
    <property type="entry name" value="Acetyl-CoA synthetase-like"/>
    <property type="match status" value="1"/>
</dbReference>
<feature type="non-terminal residue" evidence="2">
    <location>
        <position position="323"/>
    </location>
</feature>
<dbReference type="Pfam" id="PF00501">
    <property type="entry name" value="AMP-binding"/>
    <property type="match status" value="1"/>
</dbReference>
<dbReference type="Proteomes" id="UP001597083">
    <property type="component" value="Unassembled WGS sequence"/>
</dbReference>
<sequence>MRVHLYHELVGGRPETYDWPLLPETSAALMCYTSGTTGDPKGVVYSHRSVYLCSMQLCMGDYLALSVADKGLVAVPMFHANAWNFPFGALMVGTSMVLPGRHVQPEHLARLIATERPTVSSGVPTIWSDLLAYARENGTDLSSLRSVVVGGSACPRSLMEAYEKEFGVRLLHGWGMTEMSPIGTIAKPDGITDEDEAWDLRLSQGRFVCGTQSRIVGPEDEILPNDGVAMGEVQTRGPWITGSYYRQPDDSRFHDGWLRTGDIGTISPKGVLRLRDRTKDVIKSGGEWISSIELETELQADPAVRDVAVIGVEDERWGERPLA</sequence>
<reference evidence="3" key="1">
    <citation type="journal article" date="2019" name="Int. J. Syst. Evol. Microbiol.">
        <title>The Global Catalogue of Microorganisms (GCM) 10K type strain sequencing project: providing services to taxonomists for standard genome sequencing and annotation.</title>
        <authorList>
            <consortium name="The Broad Institute Genomics Platform"/>
            <consortium name="The Broad Institute Genome Sequencing Center for Infectious Disease"/>
            <person name="Wu L."/>
            <person name="Ma J."/>
        </authorList>
    </citation>
    <scope>NUCLEOTIDE SEQUENCE [LARGE SCALE GENOMIC DNA]</scope>
    <source>
        <strain evidence="3">JCM 31696</strain>
    </source>
</reference>
<evidence type="ECO:0000259" key="1">
    <source>
        <dbReference type="Pfam" id="PF00501"/>
    </source>
</evidence>
<evidence type="ECO:0000313" key="3">
    <source>
        <dbReference type="Proteomes" id="UP001597083"/>
    </source>
</evidence>
<dbReference type="Gene3D" id="3.40.50.12780">
    <property type="entry name" value="N-terminal domain of ligase-like"/>
    <property type="match status" value="1"/>
</dbReference>
<dbReference type="EMBL" id="JBHTIR010003241">
    <property type="protein sequence ID" value="MFD0854894.1"/>
    <property type="molecule type" value="Genomic_DNA"/>
</dbReference>
<comment type="caution">
    <text evidence="2">The sequence shown here is derived from an EMBL/GenBank/DDBJ whole genome shotgun (WGS) entry which is preliminary data.</text>
</comment>
<proteinExistence type="predicted"/>
<dbReference type="PANTHER" id="PTHR43767:SF11">
    <property type="entry name" value="MEDIUM-CHAIN-FATTY-ACID--COA LIGASE"/>
    <property type="match status" value="1"/>
</dbReference>
<feature type="domain" description="AMP-dependent synthetase/ligase" evidence="1">
    <location>
        <begin position="22"/>
        <end position="245"/>
    </location>
</feature>
<organism evidence="2 3">
    <name type="scientific">Actinomadura adrarensis</name>
    <dbReference type="NCBI Taxonomy" id="1819600"/>
    <lineage>
        <taxon>Bacteria</taxon>
        <taxon>Bacillati</taxon>
        <taxon>Actinomycetota</taxon>
        <taxon>Actinomycetes</taxon>
        <taxon>Streptosporangiales</taxon>
        <taxon>Thermomonosporaceae</taxon>
        <taxon>Actinomadura</taxon>
    </lineage>
</organism>
<dbReference type="InterPro" id="IPR042099">
    <property type="entry name" value="ANL_N_sf"/>
</dbReference>
<keyword evidence="3" id="KW-1185">Reference proteome</keyword>
<name>A0ABW3CK20_9ACTN</name>
<gene>
    <name evidence="2" type="ORF">ACFQ07_21820</name>
</gene>
<dbReference type="InterPro" id="IPR020845">
    <property type="entry name" value="AMP-binding_CS"/>
</dbReference>
<dbReference type="PANTHER" id="PTHR43767">
    <property type="entry name" value="LONG-CHAIN-FATTY-ACID--COA LIGASE"/>
    <property type="match status" value="1"/>
</dbReference>
<dbReference type="InterPro" id="IPR045851">
    <property type="entry name" value="AMP-bd_C_sf"/>
</dbReference>
<dbReference type="InterPro" id="IPR000873">
    <property type="entry name" value="AMP-dep_synth/lig_dom"/>
</dbReference>
<evidence type="ECO:0000313" key="2">
    <source>
        <dbReference type="EMBL" id="MFD0854894.1"/>
    </source>
</evidence>
<accession>A0ABW3CK20</accession>